<keyword evidence="8 11" id="KW-0274">FAD</keyword>
<gene>
    <name evidence="13" type="primary">hemG</name>
    <name evidence="13" type="ORF">OEV82_03955</name>
</gene>
<dbReference type="InterPro" id="IPR050464">
    <property type="entry name" value="Zeta_carotene_desat/Oxidored"/>
</dbReference>
<comment type="pathway">
    <text evidence="3 11">Porphyrin-containing compound metabolism; protoheme biosynthesis.</text>
</comment>
<name>A0ABT2WFA2_9BACI</name>
<dbReference type="InterPro" id="IPR002937">
    <property type="entry name" value="Amino_oxidase"/>
</dbReference>
<dbReference type="Gene3D" id="3.90.660.20">
    <property type="entry name" value="Protoporphyrinogen oxidase, mitochondrial, domain 2"/>
    <property type="match status" value="1"/>
</dbReference>
<protein>
    <recommendedName>
        <fullName evidence="6 11">Coproporphyrinogen III oxidase</fullName>
        <ecNumber evidence="5 11">1.3.3.15</ecNumber>
    </recommendedName>
</protein>
<comment type="catalytic activity">
    <reaction evidence="1">
        <text>coproporphyrinogen III + 3 O2 = coproporphyrin III + 3 H2O2</text>
        <dbReference type="Rhea" id="RHEA:43436"/>
        <dbReference type="ChEBI" id="CHEBI:15379"/>
        <dbReference type="ChEBI" id="CHEBI:16240"/>
        <dbReference type="ChEBI" id="CHEBI:57309"/>
        <dbReference type="ChEBI" id="CHEBI:131725"/>
        <dbReference type="EC" id="1.3.3.15"/>
    </reaction>
    <physiologicalReaction direction="left-to-right" evidence="1">
        <dbReference type="Rhea" id="RHEA:43437"/>
    </physiologicalReaction>
</comment>
<comment type="subcellular location">
    <subcellularLocation>
        <location evidence="11">Cytoplasm</location>
    </subcellularLocation>
</comment>
<reference evidence="13 14" key="1">
    <citation type="submission" date="2022-10" db="EMBL/GenBank/DDBJ databases">
        <title>Description of Fervidibacillus gen. nov. in the family Fervidibacillaceae fam. nov. with two species, Fervidibacillus albus sp. nov., and Fervidibacillus halotolerans sp. nov., isolated from tidal flat sediments.</title>
        <authorList>
            <person name="Kwon K.K."/>
            <person name="Yang S.-H."/>
        </authorList>
    </citation>
    <scope>NUCLEOTIDE SEQUENCE [LARGE SCALE GENOMIC DNA]</scope>
    <source>
        <strain evidence="13 14">DSM 23332</strain>
    </source>
</reference>
<evidence type="ECO:0000256" key="2">
    <source>
        <dbReference type="ARBA" id="ARBA00001974"/>
    </source>
</evidence>
<comment type="similarity">
    <text evidence="4 11">Belongs to the protoporphyrinogen/coproporphyrinogen oxidase family. Coproporphyrinogen III oxidase subfamily.</text>
</comment>
<evidence type="ECO:0000256" key="3">
    <source>
        <dbReference type="ARBA" id="ARBA00004744"/>
    </source>
</evidence>
<keyword evidence="7 11" id="KW-0285">Flavoprotein</keyword>
<dbReference type="EMBL" id="JAOUSE010000006">
    <property type="protein sequence ID" value="MCU9593611.1"/>
    <property type="molecule type" value="Genomic_DNA"/>
</dbReference>
<comment type="cofactor">
    <cofactor evidence="2 11">
        <name>FAD</name>
        <dbReference type="ChEBI" id="CHEBI:57692"/>
    </cofactor>
</comment>
<evidence type="ECO:0000256" key="10">
    <source>
        <dbReference type="ARBA" id="ARBA00023133"/>
    </source>
</evidence>
<dbReference type="NCBIfam" id="TIGR00562">
    <property type="entry name" value="proto_IX_ox"/>
    <property type="match status" value="1"/>
</dbReference>
<dbReference type="PANTHER" id="PTHR42923">
    <property type="entry name" value="PROTOPORPHYRINOGEN OXIDASE"/>
    <property type="match status" value="1"/>
</dbReference>
<accession>A0ABT2WFA2</accession>
<dbReference type="PANTHER" id="PTHR42923:SF3">
    <property type="entry name" value="PROTOPORPHYRINOGEN OXIDASE"/>
    <property type="match status" value="1"/>
</dbReference>
<evidence type="ECO:0000256" key="7">
    <source>
        <dbReference type="ARBA" id="ARBA00022630"/>
    </source>
</evidence>
<keyword evidence="11" id="KW-0963">Cytoplasm</keyword>
<evidence type="ECO:0000256" key="4">
    <source>
        <dbReference type="ARBA" id="ARBA00008310"/>
    </source>
</evidence>
<keyword evidence="10 11" id="KW-0350">Heme biosynthesis</keyword>
<dbReference type="Pfam" id="PF01593">
    <property type="entry name" value="Amino_oxidase"/>
    <property type="match status" value="1"/>
</dbReference>
<dbReference type="GO" id="GO:0004729">
    <property type="term" value="F:oxygen-dependent protoporphyrinogen oxidase activity"/>
    <property type="evidence" value="ECO:0007669"/>
    <property type="project" value="UniProtKB-EC"/>
</dbReference>
<evidence type="ECO:0000256" key="5">
    <source>
        <dbReference type="ARBA" id="ARBA00012402"/>
    </source>
</evidence>
<dbReference type="InterPro" id="IPR036188">
    <property type="entry name" value="FAD/NAD-bd_sf"/>
</dbReference>
<evidence type="ECO:0000256" key="1">
    <source>
        <dbReference type="ARBA" id="ARBA00001755"/>
    </source>
</evidence>
<dbReference type="Proteomes" id="UP001208656">
    <property type="component" value="Unassembled WGS sequence"/>
</dbReference>
<proteinExistence type="inferred from homology"/>
<dbReference type="SUPFAM" id="SSF54373">
    <property type="entry name" value="FAD-linked reductases, C-terminal domain"/>
    <property type="match status" value="1"/>
</dbReference>
<evidence type="ECO:0000313" key="13">
    <source>
        <dbReference type="EMBL" id="MCU9593611.1"/>
    </source>
</evidence>
<feature type="domain" description="Amine oxidase" evidence="12">
    <location>
        <begin position="11"/>
        <end position="456"/>
    </location>
</feature>
<dbReference type="EC" id="1.3.3.15" evidence="5 11"/>
<comment type="function">
    <text evidence="11">Involved in coproporphyrin-dependent heme b biosynthesis. Catalyzes the oxidation of coproporphyrinogen III to coproporphyrin III.</text>
</comment>
<evidence type="ECO:0000256" key="9">
    <source>
        <dbReference type="ARBA" id="ARBA00023002"/>
    </source>
</evidence>
<evidence type="ECO:0000256" key="8">
    <source>
        <dbReference type="ARBA" id="ARBA00022827"/>
    </source>
</evidence>
<dbReference type="Gene3D" id="1.10.3110.10">
    <property type="entry name" value="protoporphyrinogen ix oxidase, domain 3"/>
    <property type="match status" value="1"/>
</dbReference>
<dbReference type="Gene3D" id="3.50.50.60">
    <property type="entry name" value="FAD/NAD(P)-binding domain"/>
    <property type="match status" value="1"/>
</dbReference>
<keyword evidence="14" id="KW-1185">Reference proteome</keyword>
<evidence type="ECO:0000256" key="11">
    <source>
        <dbReference type="RuleBase" id="RU364052"/>
    </source>
</evidence>
<sequence>MKTVLILGGGITGLSTAYELEKHLDQHKDVNLMLAEASSILGGKIRTVKQDGFIMETGADSIVTRKINHTGIIEELDLEDEVVYNAVGTSYLYVDGTLKQIPADSVFGIPASMKALVESELVSAKGKVEALKDYYTNDRQFSGADSIGEFLSYYLGKELTEKQIAPVLSGVYSGNLNDLSIQSTMPYLLDYKKRYGSILKGIEVNKEQFLGHSEKKFLSFKNGLSTIIDGFAKKLNHTKIRLNHEATEIKRSENGYVVQFRNGEEIQADYIVLSIPHNAAERLFSDRELTNAFSEIQMNSIISVYLGYHVPNEILPENGTGFITTSNESLVCGACTWSSRKWQHTSQNGNLLIRLFYKNNHPKFSEIKKMSESELINLALQDIEKSLKLKEKPVVCNITKWTDLMPTYDISHPETVKKLEKIFENNFQGIFIAGCSYYGAGISDCIENGKETAKKIVHTIYE</sequence>
<evidence type="ECO:0000259" key="12">
    <source>
        <dbReference type="Pfam" id="PF01593"/>
    </source>
</evidence>
<evidence type="ECO:0000256" key="6">
    <source>
        <dbReference type="ARBA" id="ARBA00019046"/>
    </source>
</evidence>
<keyword evidence="9 11" id="KW-0560">Oxidoreductase</keyword>
<dbReference type="InterPro" id="IPR004572">
    <property type="entry name" value="Protoporphyrinogen_oxidase"/>
</dbReference>
<comment type="caution">
    <text evidence="13">The sequence shown here is derived from an EMBL/GenBank/DDBJ whole genome shotgun (WGS) entry which is preliminary data.</text>
</comment>
<dbReference type="RefSeq" id="WP_263061106.1">
    <property type="nucleotide sequence ID" value="NZ_JAOUSE010000006.1"/>
</dbReference>
<organism evidence="13 14">
    <name type="scientific">Pallidibacillus thermolactis</name>
    <dbReference type="NCBI Taxonomy" id="251051"/>
    <lineage>
        <taxon>Bacteria</taxon>
        <taxon>Bacillati</taxon>
        <taxon>Bacillota</taxon>
        <taxon>Bacilli</taxon>
        <taxon>Bacillales</taxon>
        <taxon>Bacillaceae</taxon>
        <taxon>Pallidibacillus</taxon>
    </lineage>
</organism>
<evidence type="ECO:0000313" key="14">
    <source>
        <dbReference type="Proteomes" id="UP001208656"/>
    </source>
</evidence>
<dbReference type="SUPFAM" id="SSF51905">
    <property type="entry name" value="FAD/NAD(P)-binding domain"/>
    <property type="match status" value="1"/>
</dbReference>